<feature type="transmembrane region" description="Helical" evidence="1">
    <location>
        <begin position="147"/>
        <end position="165"/>
    </location>
</feature>
<evidence type="ECO:0000313" key="2">
    <source>
        <dbReference type="EMBL" id="TQM79738.1"/>
    </source>
</evidence>
<comment type="caution">
    <text evidence="2">The sequence shown here is derived from an EMBL/GenBank/DDBJ whole genome shotgun (WGS) entry which is preliminary data.</text>
</comment>
<organism evidence="2 3">
    <name type="scientific">Saccharothrix saharensis</name>
    <dbReference type="NCBI Taxonomy" id="571190"/>
    <lineage>
        <taxon>Bacteria</taxon>
        <taxon>Bacillati</taxon>
        <taxon>Actinomycetota</taxon>
        <taxon>Actinomycetes</taxon>
        <taxon>Pseudonocardiales</taxon>
        <taxon>Pseudonocardiaceae</taxon>
        <taxon>Saccharothrix</taxon>
    </lineage>
</organism>
<dbReference type="AlphaFoldDB" id="A0A543JA80"/>
<protein>
    <recommendedName>
        <fullName evidence="4">Signal transduction histidine kinase</fullName>
    </recommendedName>
</protein>
<feature type="transmembrane region" description="Helical" evidence="1">
    <location>
        <begin position="43"/>
        <end position="63"/>
    </location>
</feature>
<dbReference type="EMBL" id="VFPP01000001">
    <property type="protein sequence ID" value="TQM79738.1"/>
    <property type="molecule type" value="Genomic_DNA"/>
</dbReference>
<evidence type="ECO:0000313" key="3">
    <source>
        <dbReference type="Proteomes" id="UP000316628"/>
    </source>
</evidence>
<keyword evidence="3" id="KW-1185">Reference proteome</keyword>
<reference evidence="2 3" key="1">
    <citation type="submission" date="2019-06" db="EMBL/GenBank/DDBJ databases">
        <title>Sequencing the genomes of 1000 actinobacteria strains.</title>
        <authorList>
            <person name="Klenk H.-P."/>
        </authorList>
    </citation>
    <scope>NUCLEOTIDE SEQUENCE [LARGE SCALE GENOMIC DNA]</scope>
    <source>
        <strain evidence="2 3">DSM 45456</strain>
    </source>
</reference>
<feature type="transmembrane region" description="Helical" evidence="1">
    <location>
        <begin position="96"/>
        <end position="117"/>
    </location>
</feature>
<proteinExistence type="predicted"/>
<dbReference type="RefSeq" id="WP_246107736.1">
    <property type="nucleotide sequence ID" value="NZ_VFPP01000001.1"/>
</dbReference>
<name>A0A543JA80_9PSEU</name>
<feature type="transmembrane region" description="Helical" evidence="1">
    <location>
        <begin position="69"/>
        <end position="89"/>
    </location>
</feature>
<feature type="transmembrane region" description="Helical" evidence="1">
    <location>
        <begin position="177"/>
        <end position="194"/>
    </location>
</feature>
<gene>
    <name evidence="2" type="ORF">FHX81_2048</name>
</gene>
<sequence length="386" mass="41158">MTEHATRARPWATPLIAWRDSAGDHTSDDSREAQRHVFAGVRLILLGVTAVLQVSLGFGSLLAHPHHLAARYSLAASVLVTLVCAFWVVRRKPLPTPVVVGGLVTMLTASAVATAVLPTHAHFGPTHWLWGQVGWSLLLLLLDRVPALLAALTAHVVLGVGQWLLAGTPDRGEIGNAGVVVLSVTSLQLGALLMTRFMLRNAAQAVEVAAERERAATRAALAEQWDQDLRTGFAGQLGATLPLLADLADGVLDPRADDTRQRCALAATQLRRLFAENDDVPDPLVHEVTACVHVAERRGVAVSLAVSGAPVPVPTDVRRELTGPLAEALSAARERARVSLLRTGGEVRVAVVADAGVEVGTARGRVEVECGTYGRHTRMEARWRTS</sequence>
<accession>A0A543JA80</accession>
<keyword evidence="1" id="KW-0812">Transmembrane</keyword>
<keyword evidence="1" id="KW-1133">Transmembrane helix</keyword>
<evidence type="ECO:0000256" key="1">
    <source>
        <dbReference type="SAM" id="Phobius"/>
    </source>
</evidence>
<evidence type="ECO:0008006" key="4">
    <source>
        <dbReference type="Google" id="ProtNLM"/>
    </source>
</evidence>
<dbReference type="Proteomes" id="UP000316628">
    <property type="component" value="Unassembled WGS sequence"/>
</dbReference>
<keyword evidence="1" id="KW-0472">Membrane</keyword>